<dbReference type="AlphaFoldDB" id="A0A1C4VM06"/>
<evidence type="ECO:0000313" key="3">
    <source>
        <dbReference type="Proteomes" id="UP000198551"/>
    </source>
</evidence>
<keyword evidence="3" id="KW-1185">Reference proteome</keyword>
<gene>
    <name evidence="2" type="ORF">GA0070215_103262</name>
</gene>
<evidence type="ECO:0000256" key="1">
    <source>
        <dbReference type="SAM" id="MobiDB-lite"/>
    </source>
</evidence>
<proteinExistence type="predicted"/>
<dbReference type="RefSeq" id="WP_091042674.1">
    <property type="nucleotide sequence ID" value="NZ_FMCV01000003.1"/>
</dbReference>
<name>A0A1C4VM06_9ACTN</name>
<dbReference type="Proteomes" id="UP000198551">
    <property type="component" value="Unassembled WGS sequence"/>
</dbReference>
<feature type="region of interest" description="Disordered" evidence="1">
    <location>
        <begin position="70"/>
        <end position="90"/>
    </location>
</feature>
<organism evidence="2 3">
    <name type="scientific">Micromonospora marina</name>
    <dbReference type="NCBI Taxonomy" id="307120"/>
    <lineage>
        <taxon>Bacteria</taxon>
        <taxon>Bacillati</taxon>
        <taxon>Actinomycetota</taxon>
        <taxon>Actinomycetes</taxon>
        <taxon>Micromonosporales</taxon>
        <taxon>Micromonosporaceae</taxon>
        <taxon>Micromonospora</taxon>
    </lineage>
</organism>
<evidence type="ECO:0000313" key="2">
    <source>
        <dbReference type="EMBL" id="SCE85054.1"/>
    </source>
</evidence>
<reference evidence="3" key="1">
    <citation type="submission" date="2016-06" db="EMBL/GenBank/DDBJ databases">
        <authorList>
            <person name="Varghese N."/>
        </authorList>
    </citation>
    <scope>NUCLEOTIDE SEQUENCE [LARGE SCALE GENOMIC DNA]</scope>
    <source>
        <strain evidence="3">DSM 45555</strain>
    </source>
</reference>
<dbReference type="EMBL" id="FMCV01000003">
    <property type="protein sequence ID" value="SCE85054.1"/>
    <property type="molecule type" value="Genomic_DNA"/>
</dbReference>
<sequence>MPDTIRNRSSLDADLPRGVTDPLLWRAAYDVAVAHRPDGSGRCESLLCDGQAAPCDALTAAHRAMELAGDRHAERAEPGIWRTEQRRRAA</sequence>
<protein>
    <submittedName>
        <fullName evidence="2">Uncharacterized protein</fullName>
    </submittedName>
</protein>
<accession>A0A1C4VM06</accession>